<dbReference type="SMART" id="SM01417">
    <property type="entry name" value="Solute_trans_a"/>
    <property type="match status" value="1"/>
</dbReference>
<gene>
    <name evidence="6" type="ORF">LUZ61_007490</name>
</gene>
<feature type="transmembrane region" description="Helical" evidence="5">
    <location>
        <begin position="41"/>
        <end position="62"/>
    </location>
</feature>
<dbReference type="PANTHER" id="PTHR23423">
    <property type="entry name" value="ORGANIC SOLUTE TRANSPORTER-RELATED"/>
    <property type="match status" value="1"/>
</dbReference>
<dbReference type="GO" id="GO:0016020">
    <property type="term" value="C:membrane"/>
    <property type="evidence" value="ECO:0007669"/>
    <property type="project" value="UniProtKB-SubCell"/>
</dbReference>
<evidence type="ECO:0000256" key="5">
    <source>
        <dbReference type="SAM" id="Phobius"/>
    </source>
</evidence>
<feature type="transmembrane region" description="Helical" evidence="5">
    <location>
        <begin position="212"/>
        <end position="229"/>
    </location>
</feature>
<evidence type="ECO:0000313" key="7">
    <source>
        <dbReference type="Proteomes" id="UP001210211"/>
    </source>
</evidence>
<dbReference type="Proteomes" id="UP001210211">
    <property type="component" value="Unassembled WGS sequence"/>
</dbReference>
<feature type="transmembrane region" description="Helical" evidence="5">
    <location>
        <begin position="241"/>
        <end position="263"/>
    </location>
</feature>
<feature type="transmembrane region" description="Helical" evidence="5">
    <location>
        <begin position="74"/>
        <end position="93"/>
    </location>
</feature>
<feature type="transmembrane region" description="Helical" evidence="5">
    <location>
        <begin position="167"/>
        <end position="191"/>
    </location>
</feature>
<organism evidence="6 7">
    <name type="scientific">Rhynchospora tenuis</name>
    <dbReference type="NCBI Taxonomy" id="198213"/>
    <lineage>
        <taxon>Eukaryota</taxon>
        <taxon>Viridiplantae</taxon>
        <taxon>Streptophyta</taxon>
        <taxon>Embryophyta</taxon>
        <taxon>Tracheophyta</taxon>
        <taxon>Spermatophyta</taxon>
        <taxon>Magnoliopsida</taxon>
        <taxon>Liliopsida</taxon>
        <taxon>Poales</taxon>
        <taxon>Cyperaceae</taxon>
        <taxon>Cyperoideae</taxon>
        <taxon>Rhynchosporeae</taxon>
        <taxon>Rhynchospora</taxon>
    </lineage>
</organism>
<accession>A0AAD5ZTI6</accession>
<dbReference type="InterPro" id="IPR005178">
    <property type="entry name" value="Ostalpha/TMEM184C"/>
</dbReference>
<keyword evidence="7" id="KW-1185">Reference proteome</keyword>
<dbReference type="EMBL" id="JAMRDG010000001">
    <property type="protein sequence ID" value="KAJ3703785.1"/>
    <property type="molecule type" value="Genomic_DNA"/>
</dbReference>
<proteinExistence type="predicted"/>
<evidence type="ECO:0008006" key="8">
    <source>
        <dbReference type="Google" id="ProtNLM"/>
    </source>
</evidence>
<keyword evidence="3 5" id="KW-1133">Transmembrane helix</keyword>
<keyword evidence="2 5" id="KW-0812">Transmembrane</keyword>
<reference evidence="6 7" key="1">
    <citation type="journal article" date="2022" name="Cell">
        <title>Repeat-based holocentromeres influence genome architecture and karyotype evolution.</title>
        <authorList>
            <person name="Hofstatter P.G."/>
            <person name="Thangavel G."/>
            <person name="Lux T."/>
            <person name="Neumann P."/>
            <person name="Vondrak T."/>
            <person name="Novak P."/>
            <person name="Zhang M."/>
            <person name="Costa L."/>
            <person name="Castellani M."/>
            <person name="Scott A."/>
            <person name="Toegelov H."/>
            <person name="Fuchs J."/>
            <person name="Mata-Sucre Y."/>
            <person name="Dias Y."/>
            <person name="Vanzela A.L.L."/>
            <person name="Huettel B."/>
            <person name="Almeida C.C.S."/>
            <person name="Simkova H."/>
            <person name="Souza G."/>
            <person name="Pedrosa-Harand A."/>
            <person name="Macas J."/>
            <person name="Mayer K.F.X."/>
            <person name="Houben A."/>
            <person name="Marques A."/>
        </authorList>
    </citation>
    <scope>NUCLEOTIDE SEQUENCE [LARGE SCALE GENOMIC DNA]</scope>
    <source>
        <strain evidence="6">RhyTen1mFocal</strain>
    </source>
</reference>
<evidence type="ECO:0000256" key="1">
    <source>
        <dbReference type="ARBA" id="ARBA00004141"/>
    </source>
</evidence>
<dbReference type="Pfam" id="PF03619">
    <property type="entry name" value="Solute_trans_a"/>
    <property type="match status" value="1"/>
</dbReference>
<protein>
    <recommendedName>
        <fullName evidence="8">Transmembrane protein 184A</fullName>
    </recommendedName>
</protein>
<sequence>MAAVWYIAVAFPCSVGAIVLAVLHIYRHLLNYTEPVYQRFIVRMIFMVPVYAVMSFLALVLPEKSIYFDSIREVYDAWVIYNFLSLCLAWVGGPGAVVSNLTGRVLQPSWFLMTCCFPAIPLDGRFIRRCKQGALQFVILKPILVVITFILYAKGKYADGNFSVDQAYLYITIIYTVSYSVALYALALFYVACRDLLRPFNPVPKFVMIKSVVFLTYWQGVLVFLAAKSKLIKTADEAADLQNLVLCIEMLVAAVGLVIAFPYKEYAGANIGHSGGFSGNLAHALKFNDFYHDTVHQFAPTYHDYVLYNNGTDNGAANDVTKYRSRTFVPTGPEMDNARKNKPDLLDEIQLSSVPKSGTDLTGPSNTAPNQVDLEAIKSSLLKESAANASRPYDLSVLVDTDLSNNYPAEVPAVVVDSSKH</sequence>
<dbReference type="AlphaFoldDB" id="A0AAD5ZTI6"/>
<evidence type="ECO:0000256" key="2">
    <source>
        <dbReference type="ARBA" id="ARBA00022692"/>
    </source>
</evidence>
<keyword evidence="4 5" id="KW-0472">Membrane</keyword>
<comment type="caution">
    <text evidence="6">The sequence shown here is derived from an EMBL/GenBank/DDBJ whole genome shotgun (WGS) entry which is preliminary data.</text>
</comment>
<feature type="transmembrane region" description="Helical" evidence="5">
    <location>
        <begin position="5"/>
        <end position="26"/>
    </location>
</feature>
<feature type="transmembrane region" description="Helical" evidence="5">
    <location>
        <begin position="134"/>
        <end position="155"/>
    </location>
</feature>
<evidence type="ECO:0000256" key="4">
    <source>
        <dbReference type="ARBA" id="ARBA00023136"/>
    </source>
</evidence>
<evidence type="ECO:0000256" key="3">
    <source>
        <dbReference type="ARBA" id="ARBA00022989"/>
    </source>
</evidence>
<evidence type="ECO:0000313" key="6">
    <source>
        <dbReference type="EMBL" id="KAJ3703785.1"/>
    </source>
</evidence>
<name>A0AAD5ZTI6_9POAL</name>
<comment type="subcellular location">
    <subcellularLocation>
        <location evidence="1">Membrane</location>
        <topology evidence="1">Multi-pass membrane protein</topology>
    </subcellularLocation>
</comment>